<dbReference type="InterPro" id="IPR025669">
    <property type="entry name" value="AAA_dom"/>
</dbReference>
<organism evidence="2 3">
    <name type="scientific">Paenarthrobacter ureafaciens</name>
    <dbReference type="NCBI Taxonomy" id="37931"/>
    <lineage>
        <taxon>Bacteria</taxon>
        <taxon>Bacillati</taxon>
        <taxon>Actinomycetota</taxon>
        <taxon>Actinomycetes</taxon>
        <taxon>Micrococcales</taxon>
        <taxon>Micrococcaceae</taxon>
        <taxon>Paenarthrobacter</taxon>
    </lineage>
</organism>
<evidence type="ECO:0000313" key="2">
    <source>
        <dbReference type="EMBL" id="UYW00229.1"/>
    </source>
</evidence>
<keyword evidence="3" id="KW-1185">Reference proteome</keyword>
<evidence type="ECO:0000259" key="1">
    <source>
        <dbReference type="Pfam" id="PF13614"/>
    </source>
</evidence>
<geneLocation type="plasmid" evidence="2 3">
    <name>unnamed6</name>
</geneLocation>
<name>A0AAX3EQV9_PAEUR</name>
<accession>A0AAX3EQV9</accession>
<dbReference type="EMBL" id="CP101191">
    <property type="protein sequence ID" value="UYW00229.1"/>
    <property type="molecule type" value="Genomic_DNA"/>
</dbReference>
<reference evidence="2" key="1">
    <citation type="submission" date="2022-07" db="EMBL/GenBank/DDBJ databases">
        <authorList>
            <person name="Wu T."/>
        </authorList>
    </citation>
    <scope>NUCLEOTIDE SEQUENCE</scope>
    <source>
        <strain evidence="2">SD-1</strain>
        <plasmid evidence="2">unnamed6</plasmid>
    </source>
</reference>
<proteinExistence type="predicted"/>
<dbReference type="CDD" id="cd02042">
    <property type="entry name" value="ParAB_family"/>
    <property type="match status" value="1"/>
</dbReference>
<dbReference type="Proteomes" id="UP001163293">
    <property type="component" value="Plasmid unnamed6"/>
</dbReference>
<sequence length="259" mass="27880">MQVLAIYSESGGVTKTTTAVSLAVIAARSGRRVTLVDLDPRAATTKWARVEPEQDHLHVGAILAHDDCEGYAEELGIEVPAWSKNLRVVPAARNVSNREAEYSDGAEFRLKTSMVGLESDLVIIDCPNRQGGPLIKGALTAADSIVYASKLSGDGVDGVVGARQTVSQFKKNLARIGAPSSPDELGIIAGYVDDRAVGTPLVERVSFDDLEETGLLLTPMVPKRTIVEQVRLTGDWYGDYPSGQKVLDAYTELSERVIR</sequence>
<feature type="domain" description="AAA" evidence="1">
    <location>
        <begin position="1"/>
        <end position="173"/>
    </location>
</feature>
<keyword evidence="2" id="KW-0614">Plasmid</keyword>
<evidence type="ECO:0000313" key="3">
    <source>
        <dbReference type="Proteomes" id="UP001163293"/>
    </source>
</evidence>
<dbReference type="PANTHER" id="PTHR13696:SF52">
    <property type="entry name" value="PARA FAMILY PROTEIN CT_582"/>
    <property type="match status" value="1"/>
</dbReference>
<dbReference type="AlphaFoldDB" id="A0AAX3EQV9"/>
<dbReference type="InterPro" id="IPR027417">
    <property type="entry name" value="P-loop_NTPase"/>
</dbReference>
<dbReference type="PANTHER" id="PTHR13696">
    <property type="entry name" value="P-LOOP CONTAINING NUCLEOSIDE TRIPHOSPHATE HYDROLASE"/>
    <property type="match status" value="1"/>
</dbReference>
<dbReference type="Gene3D" id="3.40.50.300">
    <property type="entry name" value="P-loop containing nucleotide triphosphate hydrolases"/>
    <property type="match status" value="1"/>
</dbReference>
<dbReference type="SUPFAM" id="SSF52540">
    <property type="entry name" value="P-loop containing nucleoside triphosphate hydrolases"/>
    <property type="match status" value="1"/>
</dbReference>
<dbReference type="RefSeq" id="WP_264450243.1">
    <property type="nucleotide sequence ID" value="NZ_CP101191.1"/>
</dbReference>
<gene>
    <name evidence="2" type="ORF">NL394_23840</name>
</gene>
<dbReference type="InterPro" id="IPR050678">
    <property type="entry name" value="DNA_Partitioning_ATPase"/>
</dbReference>
<dbReference type="Pfam" id="PF13614">
    <property type="entry name" value="AAA_31"/>
    <property type="match status" value="1"/>
</dbReference>
<protein>
    <submittedName>
        <fullName evidence="2">ParA family protein</fullName>
    </submittedName>
</protein>